<sequence>MDNQNFQPEMKLLTCPLCFEKCNFFMSYPINSVNGRMAKVIHPKCMAKLGIKKLDLKKQGQIKHEPYEYLQELYNNGEKYDFEKAKNDRLKYLRDDVPDEPSQTDDIQNQLEEAGVSNLFGTKKEINHLHEYLDPQEKIVYAVSGGREGRSYLIVITNNRLMFINKNMFVGGDYEEIGFDYINAVSYSSKFVLSTIMITNGANTIAIENVDKHNAPIFVEKLKKAVQDKTADNQQLFQAQQPVQPQPQTSNLGQIKELKELLDMGAITQEEFDLKKKELLGI</sequence>
<protein>
    <recommendedName>
        <fullName evidence="5">SHOCT domain-containing protein</fullName>
    </recommendedName>
</protein>
<dbReference type="InterPro" id="IPR018649">
    <property type="entry name" value="SHOCT"/>
</dbReference>
<evidence type="ECO:0000259" key="2">
    <source>
        <dbReference type="Pfam" id="PF14470"/>
    </source>
</evidence>
<proteinExistence type="predicted"/>
<comment type="caution">
    <text evidence="3">The sequence shown here is derived from an EMBL/GenBank/DDBJ whole genome shotgun (WGS) entry which is preliminary data.</text>
</comment>
<dbReference type="Proteomes" id="UP001314166">
    <property type="component" value="Unassembled WGS sequence"/>
</dbReference>
<reference evidence="3 4" key="1">
    <citation type="submission" date="2023-10" db="EMBL/GenBank/DDBJ databases">
        <authorList>
            <person name="Botero Cardona J."/>
        </authorList>
    </citation>
    <scope>NUCLEOTIDE SEQUENCE [LARGE SCALE GENOMIC DNA]</scope>
    <source>
        <strain evidence="3 4">R-55214</strain>
    </source>
</reference>
<evidence type="ECO:0008006" key="5">
    <source>
        <dbReference type="Google" id="ProtNLM"/>
    </source>
</evidence>
<evidence type="ECO:0000313" key="3">
    <source>
        <dbReference type="EMBL" id="CAK1226807.1"/>
    </source>
</evidence>
<feature type="domain" description="YokE-like PH" evidence="2">
    <location>
        <begin position="133"/>
        <end position="223"/>
    </location>
</feature>
<organism evidence="3 4">
    <name type="scientific">Fructobacillus evanidus</name>
    <dbReference type="NCBI Taxonomy" id="3064281"/>
    <lineage>
        <taxon>Bacteria</taxon>
        <taxon>Bacillati</taxon>
        <taxon>Bacillota</taxon>
        <taxon>Bacilli</taxon>
        <taxon>Lactobacillales</taxon>
        <taxon>Lactobacillaceae</taxon>
        <taxon>Fructobacillus</taxon>
    </lineage>
</organism>
<dbReference type="EMBL" id="CAUZMB010000001">
    <property type="protein sequence ID" value="CAK1226807.1"/>
    <property type="molecule type" value="Genomic_DNA"/>
</dbReference>
<dbReference type="InterPro" id="IPR039519">
    <property type="entry name" value="YokE-like_PH"/>
</dbReference>
<dbReference type="Pfam" id="PF09851">
    <property type="entry name" value="SHOCT"/>
    <property type="match status" value="1"/>
</dbReference>
<evidence type="ECO:0000259" key="1">
    <source>
        <dbReference type="Pfam" id="PF09851"/>
    </source>
</evidence>
<evidence type="ECO:0000313" key="4">
    <source>
        <dbReference type="Proteomes" id="UP001314166"/>
    </source>
</evidence>
<feature type="domain" description="SHOCT" evidence="1">
    <location>
        <begin position="254"/>
        <end position="280"/>
    </location>
</feature>
<accession>A0ABN9YKD4</accession>
<keyword evidence="4" id="KW-1185">Reference proteome</keyword>
<dbReference type="Pfam" id="PF14470">
    <property type="entry name" value="bPH_3"/>
    <property type="match status" value="1"/>
</dbReference>
<gene>
    <name evidence="3" type="ORF">R55214_HHFBAMCI_00157</name>
</gene>
<name>A0ABN9YKD4_9LACO</name>